<feature type="transmembrane region" description="Helical" evidence="1">
    <location>
        <begin position="256"/>
        <end position="277"/>
    </location>
</feature>
<keyword evidence="1" id="KW-0472">Membrane</keyword>
<dbReference type="InterPro" id="IPR001193">
    <property type="entry name" value="MBTPS2"/>
</dbReference>
<dbReference type="SUPFAM" id="SSF111369">
    <property type="entry name" value="HlyD-like secretion proteins"/>
    <property type="match status" value="1"/>
</dbReference>
<feature type="transmembrane region" description="Helical" evidence="1">
    <location>
        <begin position="359"/>
        <end position="381"/>
    </location>
</feature>
<keyword evidence="3" id="KW-1185">Reference proteome</keyword>
<evidence type="ECO:0000313" key="3">
    <source>
        <dbReference type="Proteomes" id="UP001500604"/>
    </source>
</evidence>
<feature type="transmembrane region" description="Helical" evidence="1">
    <location>
        <begin position="283"/>
        <end position="303"/>
    </location>
</feature>
<evidence type="ECO:0000313" key="2">
    <source>
        <dbReference type="EMBL" id="GAA4652675.1"/>
    </source>
</evidence>
<dbReference type="Proteomes" id="UP001500604">
    <property type="component" value="Unassembled WGS sequence"/>
</dbReference>
<keyword evidence="1" id="KW-1133">Transmembrane helix</keyword>
<feature type="transmembrane region" description="Helical" evidence="1">
    <location>
        <begin position="228"/>
        <end position="249"/>
    </location>
</feature>
<comment type="caution">
    <text evidence="2">The sequence shown here is derived from an EMBL/GenBank/DDBJ whole genome shotgun (WGS) entry which is preliminary data.</text>
</comment>
<feature type="transmembrane region" description="Helical" evidence="1">
    <location>
        <begin position="427"/>
        <end position="447"/>
    </location>
</feature>
<dbReference type="PANTHER" id="PTHR13325">
    <property type="entry name" value="PROTEASE M50 MEMBRANE-BOUND TRANSCRIPTION FACTOR SITE 2 PROTEASE"/>
    <property type="match status" value="1"/>
</dbReference>
<name>A0ABP8VBP5_9GAMM</name>
<dbReference type="InterPro" id="IPR041881">
    <property type="entry name" value="PqqD_sf"/>
</dbReference>
<evidence type="ECO:0008006" key="4">
    <source>
        <dbReference type="Google" id="ProtNLM"/>
    </source>
</evidence>
<dbReference type="Gene3D" id="1.10.10.1150">
    <property type="entry name" value="Coenzyme PQQ synthesis protein D (PqqD)"/>
    <property type="match status" value="1"/>
</dbReference>
<reference evidence="3" key="1">
    <citation type="journal article" date="2019" name="Int. J. Syst. Evol. Microbiol.">
        <title>The Global Catalogue of Microorganisms (GCM) 10K type strain sequencing project: providing services to taxonomists for standard genome sequencing and annotation.</title>
        <authorList>
            <consortium name="The Broad Institute Genomics Platform"/>
            <consortium name="The Broad Institute Genome Sequencing Center for Infectious Disease"/>
            <person name="Wu L."/>
            <person name="Ma J."/>
        </authorList>
    </citation>
    <scope>NUCLEOTIDE SEQUENCE [LARGE SCALE GENOMIC DNA]</scope>
    <source>
        <strain evidence="3">JCM 17805</strain>
    </source>
</reference>
<keyword evidence="1" id="KW-0812">Transmembrane</keyword>
<proteinExistence type="predicted"/>
<gene>
    <name evidence="2" type="ORF">GCM10023116_49590</name>
</gene>
<feature type="transmembrane region" description="Helical" evidence="1">
    <location>
        <begin position="155"/>
        <end position="179"/>
    </location>
</feature>
<dbReference type="EMBL" id="BAABFL010000479">
    <property type="protein sequence ID" value="GAA4652675.1"/>
    <property type="molecule type" value="Genomic_DNA"/>
</dbReference>
<dbReference type="Gene3D" id="1.10.287.470">
    <property type="entry name" value="Helix hairpin bin"/>
    <property type="match status" value="1"/>
</dbReference>
<organism evidence="2 3">
    <name type="scientific">Kistimonas scapharcae</name>
    <dbReference type="NCBI Taxonomy" id="1036133"/>
    <lineage>
        <taxon>Bacteria</taxon>
        <taxon>Pseudomonadati</taxon>
        <taxon>Pseudomonadota</taxon>
        <taxon>Gammaproteobacteria</taxon>
        <taxon>Oceanospirillales</taxon>
        <taxon>Endozoicomonadaceae</taxon>
        <taxon>Kistimonas</taxon>
    </lineage>
</organism>
<sequence>MSVSLFSQSWYRVADMVVRLRRHADVHRHIYRGQVWFVLQDHATGQFHRFTPEAWHIIGLMDGSRSLQAIWEQACRQLGDSMPSQDEVIDLVSRLFRANLLNSDSVPDIDLLHERFRSIERKRLLQKVKSPLAIRIPLVDPERFLSRTQAWVRPLISIWGMLLWCAVVVTGLVLAGLHWDALTNNVSDRILSLENVLLIALIYPFVKTIHELGHAYTVKRWGGEVHEIGIMLLVFFPVPYVDASAASAFHSKYQRMLTGAAGILVEAFIAAVAMVVWTLVEPGAVRAIAFNTMLIAGVSTLLFNGNPLLRFDAYYVLSDWLEIPNLATRGNQYVGYLVKRYVLGVERLESPAASRREGAWLAGYVTVSYIYRLFIMVMIALFIASEYFVVGTILAIWLLFMSVVMPLGKLLKKAFTDRSLEKRSVRLWGITSCVLAGIVILLGFIPFPHATLAEGVMTPSEQSRVRARVSGFVETLAVQPASRVDAGQLLMHLTDPELAAQEKVLEANFREAQAQYQASVADRTVADINREVAKFRQEELDNKRQQMAMLAINSPQAGQFYPPDSGTLEGRYLARGDLLGYVINYGDLPVTVMVPEDAIELVRNQTHDVEVRFVSDRSRSWTASVLRIEPAATRQLPSNILTLEGGGRIAANPDKERGIQSFGRYFELELALADDVQARLNERVYVLFRHDPEPLAYRWFRDIRRVFLRQLDV</sequence>
<accession>A0ABP8VBP5</accession>
<dbReference type="Gene3D" id="2.40.50.100">
    <property type="match status" value="1"/>
</dbReference>
<dbReference type="RefSeq" id="WP_345199286.1">
    <property type="nucleotide sequence ID" value="NZ_BAABFL010000479.1"/>
</dbReference>
<evidence type="ECO:0000256" key="1">
    <source>
        <dbReference type="SAM" id="Phobius"/>
    </source>
</evidence>
<feature type="transmembrane region" description="Helical" evidence="1">
    <location>
        <begin position="387"/>
        <end position="407"/>
    </location>
</feature>
<protein>
    <recommendedName>
        <fullName evidence="4">Peptidase M50</fullName>
    </recommendedName>
</protein>
<dbReference type="PANTHER" id="PTHR13325:SF3">
    <property type="entry name" value="MEMBRANE-BOUND TRANSCRIPTION FACTOR SITE-2 PROTEASE"/>
    <property type="match status" value="1"/>
</dbReference>